<evidence type="ECO:0000313" key="2">
    <source>
        <dbReference type="EMBL" id="MBC4016102.1"/>
    </source>
</evidence>
<evidence type="ECO:0000313" key="3">
    <source>
        <dbReference type="Proteomes" id="UP000600101"/>
    </source>
</evidence>
<keyword evidence="3" id="KW-1185">Reference proteome</keyword>
<proteinExistence type="inferred from homology"/>
<dbReference type="InterPro" id="IPR015942">
    <property type="entry name" value="Asp/Glu/hydantoin_racemase"/>
</dbReference>
<name>A0A9X0QZU9_9PROT</name>
<dbReference type="InterPro" id="IPR053714">
    <property type="entry name" value="Iso_Racemase_Enz_sf"/>
</dbReference>
<sequence length="288" mass="31330">MRAPGTRPRLLLVQAFSLPADSPNNYRKAGGTKEQQLMNHAAVAPLLADVAWDLHPGAMAPHGNWPVETREEFAIAGVARLPIVREACESGKYDAIVLLGGGDPGYMEAREIGRRHRIPVTANAHAQMHLAMTLGNRFSVVDISETHNAHMAELVVRYRMTDRCASIRNIDYPLPRPAYGADRPTLRGEAERHAAGERSGMLEGAVAAAIAAVEEDGAEVILLGCSGAFWLQAPLQERLRAAGWDVPVLEGYRCGIELAKLMVNLGVDASGITFPADPPAHRRRRRFV</sequence>
<accession>A0A9X0QZU9</accession>
<evidence type="ECO:0008006" key="4">
    <source>
        <dbReference type="Google" id="ProtNLM"/>
    </source>
</evidence>
<reference evidence="2" key="1">
    <citation type="submission" date="2020-08" db="EMBL/GenBank/DDBJ databases">
        <authorList>
            <person name="Hu Y."/>
            <person name="Nguyen S.V."/>
            <person name="Li F."/>
            <person name="Fanning S."/>
        </authorList>
    </citation>
    <scope>NUCLEOTIDE SEQUENCE</scope>
    <source>
        <strain evidence="2">SYSU D8009</strain>
    </source>
</reference>
<dbReference type="GO" id="GO:0047661">
    <property type="term" value="F:amino-acid racemase activity"/>
    <property type="evidence" value="ECO:0007669"/>
    <property type="project" value="InterPro"/>
</dbReference>
<dbReference type="Proteomes" id="UP000600101">
    <property type="component" value="Unassembled WGS sequence"/>
</dbReference>
<organism evidence="2 3">
    <name type="scientific">Siccirubricoccus deserti</name>
    <dbReference type="NCBI Taxonomy" id="2013562"/>
    <lineage>
        <taxon>Bacteria</taxon>
        <taxon>Pseudomonadati</taxon>
        <taxon>Pseudomonadota</taxon>
        <taxon>Alphaproteobacteria</taxon>
        <taxon>Acetobacterales</taxon>
        <taxon>Roseomonadaceae</taxon>
        <taxon>Siccirubricoccus</taxon>
    </lineage>
</organism>
<dbReference type="Pfam" id="PF01177">
    <property type="entry name" value="Asp_Glu_race"/>
    <property type="match status" value="1"/>
</dbReference>
<gene>
    <name evidence="2" type="ORF">H7965_12285</name>
</gene>
<comment type="caution">
    <text evidence="2">The sequence shown here is derived from an EMBL/GenBank/DDBJ whole genome shotgun (WGS) entry which is preliminary data.</text>
</comment>
<comment type="similarity">
    <text evidence="1">Belongs to the HyuE racemase family.</text>
</comment>
<dbReference type="RefSeq" id="WP_186770874.1">
    <property type="nucleotide sequence ID" value="NZ_JACOMF010000012.1"/>
</dbReference>
<dbReference type="AlphaFoldDB" id="A0A9X0QZU9"/>
<protein>
    <recommendedName>
        <fullName evidence="4">Hydrogenase expression protein HupH</fullName>
    </recommendedName>
</protein>
<dbReference type="Gene3D" id="3.40.50.12500">
    <property type="match status" value="1"/>
</dbReference>
<dbReference type="EMBL" id="JACOMF010000012">
    <property type="protein sequence ID" value="MBC4016102.1"/>
    <property type="molecule type" value="Genomic_DNA"/>
</dbReference>
<evidence type="ECO:0000256" key="1">
    <source>
        <dbReference type="ARBA" id="ARBA00038414"/>
    </source>
</evidence>